<evidence type="ECO:0000259" key="1">
    <source>
        <dbReference type="Pfam" id="PF12705"/>
    </source>
</evidence>
<gene>
    <name evidence="2" type="ORF">K4G57_01805</name>
</gene>
<dbReference type="Proteomes" id="UP000700059">
    <property type="component" value="Unassembled WGS sequence"/>
</dbReference>
<dbReference type="InterPro" id="IPR011604">
    <property type="entry name" value="PDDEXK-like_dom_sf"/>
</dbReference>
<feature type="domain" description="PD-(D/E)XK endonuclease-like" evidence="1">
    <location>
        <begin position="508"/>
        <end position="741"/>
    </location>
</feature>
<comment type="caution">
    <text evidence="2">The sequence shown here is derived from an EMBL/GenBank/DDBJ whole genome shotgun (WGS) entry which is preliminary data.</text>
</comment>
<evidence type="ECO:0000313" key="3">
    <source>
        <dbReference type="Proteomes" id="UP000700059"/>
    </source>
</evidence>
<organism evidence="2 3">
    <name type="scientific">Helicobacter turcicus</name>
    <dbReference type="NCBI Taxonomy" id="2867412"/>
    <lineage>
        <taxon>Bacteria</taxon>
        <taxon>Pseudomonadati</taxon>
        <taxon>Campylobacterota</taxon>
        <taxon>Epsilonproteobacteria</taxon>
        <taxon>Campylobacterales</taxon>
        <taxon>Helicobacteraceae</taxon>
        <taxon>Helicobacter</taxon>
    </lineage>
</organism>
<dbReference type="SUPFAM" id="SSF52540">
    <property type="entry name" value="P-loop containing nucleoside triphosphate hydrolases"/>
    <property type="match status" value="1"/>
</dbReference>
<sequence length="743" mass="86377">METLYLFSSTRSMKCFFAQNYAESFLPATKSIGEFLEFVLRVEGKRKIPNYLRQYYLYKAISATDTQKLGEFAKNFTQFLQNSSFFLKFYDELCAECVEIRELEKLDIYAFYDDHIQVLESVFRAYQKLLEKHHFFDHYFLQNYAITFELLAEFSQIVIQIDGFLTRFEVKIFKEISKQIPISFLLRIDTFNQDYYQKLFSLTLEFGAYTIVLGQGSFSITDFKEILPNVKNLEILEFQDKIAEVGGIFSQIDIWLKQGVLPEQISVILPNESFIEYLKLFDKARNFNFAMGESLSALKIYERLVESKENFSDFASFEAFLIEEIESEGANVCKSVQETLSEFKFSLPYLESLEAREQILVFLEMLKEQSLDDVGGGRISVMGILETRGVHLEYVIIPEFNASNVPSISDKDIFLNTQIRENVGLPTRKNRENLQKHYYATLLDNAKESRILCLNNDVTKPSRFLLEDSIFGTQKPKKTSLAYSEYFISGKPLSYKEQQIIAPLGVESFSATSLECFLTCKRKFYYRYILGLKAEALESVNIGSKIHEALKEVYSGAREFDEDVLYKRFCECLSVSFNAREHFESELAKKYLKRVFALEQERLKDGWIPTFFESGFSFDFGGFALKGRIDRIDKKGNELLVLDYKYKRSLKADSLNYEKSSDFQLPIYYLATKTQNPNCNIDAGFYDLYSAEIVKERDLATKVGVLEEKLKEIKQGAKEVDFSLAQKRNACKFCDFIYLCNRY</sequence>
<keyword evidence="3" id="KW-1185">Reference proteome</keyword>
<dbReference type="InterPro" id="IPR027417">
    <property type="entry name" value="P-loop_NTPase"/>
</dbReference>
<reference evidence="2 3" key="1">
    <citation type="submission" date="2021-08" db="EMBL/GenBank/DDBJ databases">
        <title>Helicobacter spp. isolated from feces of Anatolian Ground Squirrel (Spermophilus xanthoprymnus) in Turkey.</title>
        <authorList>
            <person name="Aydin F."/>
            <person name="Abay S."/>
            <person name="Kayman T."/>
            <person name="Karakaya E."/>
            <person name="Saticioglu I.B."/>
        </authorList>
    </citation>
    <scope>NUCLEOTIDE SEQUENCE [LARGE SCALE GENOMIC DNA]</scope>
    <source>
        <strain evidence="2 3">Faydin-H70</strain>
    </source>
</reference>
<dbReference type="RefSeq" id="WP_221531604.1">
    <property type="nucleotide sequence ID" value="NZ_JAIGYP010000002.1"/>
</dbReference>
<evidence type="ECO:0000313" key="2">
    <source>
        <dbReference type="EMBL" id="MBX7490213.1"/>
    </source>
</evidence>
<proteinExistence type="predicted"/>
<dbReference type="Pfam" id="PF12705">
    <property type="entry name" value="PDDEXK_1"/>
    <property type="match status" value="1"/>
</dbReference>
<dbReference type="Gene3D" id="3.90.320.10">
    <property type="match status" value="1"/>
</dbReference>
<protein>
    <submittedName>
        <fullName evidence="2">PD-(D/E)XK nuclease family protein</fullName>
    </submittedName>
</protein>
<dbReference type="InterPro" id="IPR038726">
    <property type="entry name" value="PDDEXK_AddAB-type"/>
</dbReference>
<name>A0ABS7JLE4_9HELI</name>
<accession>A0ABS7JLE4</accession>
<dbReference type="EMBL" id="JAIGYQ010000002">
    <property type="protein sequence ID" value="MBX7490213.1"/>
    <property type="molecule type" value="Genomic_DNA"/>
</dbReference>